<keyword evidence="6" id="KW-0175">Coiled coil</keyword>
<comment type="function">
    <text evidence="3">Binds specifically to cytosolic chaperonin (c-CPN) and transfers target proteins to it. Binds to nascent polypeptide chain and promotes folding in an environment in which there are many competing pathways for nonnative proteins.</text>
</comment>
<evidence type="ECO:0000256" key="3">
    <source>
        <dbReference type="ARBA" id="ARBA00024667"/>
    </source>
</evidence>
<dbReference type="InterPro" id="IPR002777">
    <property type="entry name" value="PFD_beta-like"/>
</dbReference>
<keyword evidence="9" id="KW-1185">Reference proteome</keyword>
<dbReference type="OMA" id="MTSNNEP"/>
<name>A0A8C4QIN6_EPTBU</name>
<evidence type="ECO:0000256" key="7">
    <source>
        <dbReference type="SAM" id="MobiDB-lite"/>
    </source>
</evidence>
<dbReference type="GeneTree" id="ENSGT00390000009272"/>
<comment type="similarity">
    <text evidence="1">Belongs to the prefoldin subunit beta family.</text>
</comment>
<organism evidence="8 9">
    <name type="scientific">Eptatretus burgeri</name>
    <name type="common">Inshore hagfish</name>
    <dbReference type="NCBI Taxonomy" id="7764"/>
    <lineage>
        <taxon>Eukaryota</taxon>
        <taxon>Metazoa</taxon>
        <taxon>Chordata</taxon>
        <taxon>Craniata</taxon>
        <taxon>Vertebrata</taxon>
        <taxon>Cyclostomata</taxon>
        <taxon>Myxini</taxon>
        <taxon>Myxiniformes</taxon>
        <taxon>Myxinidae</taxon>
        <taxon>Eptatretinae</taxon>
        <taxon>Eptatretus</taxon>
    </lineage>
</organism>
<evidence type="ECO:0000256" key="1">
    <source>
        <dbReference type="ARBA" id="ARBA00008045"/>
    </source>
</evidence>
<feature type="coiled-coil region" evidence="6">
    <location>
        <begin position="82"/>
        <end position="116"/>
    </location>
</feature>
<dbReference type="AlphaFoldDB" id="A0A8C4QIN6"/>
<dbReference type="Ensembl" id="ENSEBUT00000016639.1">
    <property type="protein sequence ID" value="ENSEBUP00000016063.1"/>
    <property type="gene ID" value="ENSEBUG00000010106.1"/>
</dbReference>
<feature type="region of interest" description="Disordered" evidence="7">
    <location>
        <begin position="118"/>
        <end position="146"/>
    </location>
</feature>
<feature type="region of interest" description="Disordered" evidence="7">
    <location>
        <begin position="1"/>
        <end position="23"/>
    </location>
</feature>
<dbReference type="FunFam" id="1.10.287.370:FF:000002">
    <property type="entry name" value="Prefoldin subunit 2"/>
    <property type="match status" value="1"/>
</dbReference>
<keyword evidence="2" id="KW-0143">Chaperone</keyword>
<dbReference type="Pfam" id="PF01920">
    <property type="entry name" value="Prefoldin_2"/>
    <property type="match status" value="1"/>
</dbReference>
<evidence type="ECO:0000313" key="9">
    <source>
        <dbReference type="Proteomes" id="UP000694388"/>
    </source>
</evidence>
<dbReference type="Proteomes" id="UP000694388">
    <property type="component" value="Unplaced"/>
</dbReference>
<comment type="subunit">
    <text evidence="4">Heterohexamer of two PFD-alpha type and four PFD-beta type subunits. Component of the PAQosome complex which is responsible for the biogenesis of several protein complexes and which consists of R2TP complex members RUVBL1, RUVBL2, RPAP3 and PIH1D1, URI complex members PFDN2, PFDN6, PDRG1, UXT and URI1 as well as ASDURF, POLR2E and DNAAF10/WDR92. Interacts with URI1; the interaction is phosphorylation-dependent and occurs in a growth-dependent manner.</text>
</comment>
<dbReference type="InterPro" id="IPR009053">
    <property type="entry name" value="Prefoldin"/>
</dbReference>
<evidence type="ECO:0000256" key="6">
    <source>
        <dbReference type="SAM" id="Coils"/>
    </source>
</evidence>
<evidence type="ECO:0000256" key="5">
    <source>
        <dbReference type="ARBA" id="ARBA00067448"/>
    </source>
</evidence>
<dbReference type="GO" id="GO:0016272">
    <property type="term" value="C:prefoldin complex"/>
    <property type="evidence" value="ECO:0007669"/>
    <property type="project" value="InterPro"/>
</dbReference>
<dbReference type="GO" id="GO:0006457">
    <property type="term" value="P:protein folding"/>
    <property type="evidence" value="ECO:0007669"/>
    <property type="project" value="InterPro"/>
</dbReference>
<proteinExistence type="inferred from homology"/>
<accession>A0A8C4QIN6</accession>
<reference evidence="8" key="1">
    <citation type="submission" date="2025-05" db="UniProtKB">
        <authorList>
            <consortium name="Ensembl"/>
        </authorList>
    </citation>
    <scope>IDENTIFICATION</scope>
</reference>
<dbReference type="CDD" id="cd23163">
    <property type="entry name" value="Prefoldin_2"/>
    <property type="match status" value="1"/>
</dbReference>
<dbReference type="Gene3D" id="1.10.287.370">
    <property type="match status" value="1"/>
</dbReference>
<dbReference type="PANTHER" id="PTHR13303">
    <property type="entry name" value="PREFOLDIN SUBUNIT 2"/>
    <property type="match status" value="1"/>
</dbReference>
<dbReference type="Ensembl" id="ENSEBUT00000016645.1">
    <property type="protein sequence ID" value="ENSEBUP00000016069.1"/>
    <property type="gene ID" value="ENSEBUG00000010106.1"/>
</dbReference>
<evidence type="ECO:0000256" key="2">
    <source>
        <dbReference type="ARBA" id="ARBA00023186"/>
    </source>
</evidence>
<dbReference type="InterPro" id="IPR027235">
    <property type="entry name" value="PFD2"/>
</dbReference>
<sequence>MSTDKTASAGGRGSPPSTEDQAARLTTLRQQLRSLANRAADMDMESAEHRLVIDALKDVEPERRCFRMVGGVLMERTVGEVLPALELNYNQIVKLLENLNQKVAEKSQALNAYRAKHNISGLGGSGGQGDDTEPGTEGDKPTKPLGTSVLVSERDRCTAATKPLMTSNKQREFLLMASPQMLQNMSYPGHCGK</sequence>
<evidence type="ECO:0000256" key="4">
    <source>
        <dbReference type="ARBA" id="ARBA00066061"/>
    </source>
</evidence>
<protein>
    <recommendedName>
        <fullName evidence="5">Prefoldin subunit 2</fullName>
    </recommendedName>
</protein>
<dbReference type="SUPFAM" id="SSF46579">
    <property type="entry name" value="Prefoldin"/>
    <property type="match status" value="1"/>
</dbReference>
<evidence type="ECO:0000313" key="8">
    <source>
        <dbReference type="Ensembl" id="ENSEBUP00000016069.1"/>
    </source>
</evidence>
<dbReference type="GO" id="GO:0051082">
    <property type="term" value="F:unfolded protein binding"/>
    <property type="evidence" value="ECO:0007669"/>
    <property type="project" value="InterPro"/>
</dbReference>